<dbReference type="EMBL" id="PGOZ01000001">
    <property type="protein sequence ID" value="PJI33989.1"/>
    <property type="molecule type" value="Genomic_DNA"/>
</dbReference>
<sequence length="302" mass="34694">MIKKIVLSLCLCVSHVAFAQQIAFSFDDGLDPANNPDACHINNDILNTLKQKRILAIVYPSVSKIGTEKGLQMISEWGKQGHRIGNHGNLHLNLNKDDISLKNYLKDIEQGHQIFSTLPGFVPRYRFPFLKEGNTLEKREGVRQWLITHHYQSGTVSIDASDWYYNQLFLQYQQAQDQENLNKLKQAYLFHLLDRAQYYDNLAQQTLGRSPKHVLLLHVRAINAAWLEDIIDSFKQQGWKFVDSDSAYQDSIYKIQPQTLPAGESILWNIAQIYGLESLRYPAEDAPYEYPNLKKFGLSVAP</sequence>
<reference evidence="5 6" key="2">
    <citation type="submission" date="2017-12" db="EMBL/GenBank/DDBJ databases">
        <title>Revising the taxonomy of the Acinetobacter lwoffii group: the description of Acinetobacter pseudolwoffii sp. nov. and emended description of Acinetobacter lwoffii.</title>
        <authorList>
            <person name="Nemec A."/>
        </authorList>
    </citation>
    <scope>NUCLEOTIDE SEQUENCE [LARGE SCALE GENOMIC DNA]</scope>
    <source>
        <strain evidence="5 6">ANC 5347</strain>
    </source>
</reference>
<keyword evidence="3" id="KW-0732">Signal</keyword>
<gene>
    <name evidence="5" type="ORF">CU320_01225</name>
</gene>
<feature type="domain" description="NodB homology" evidence="4">
    <location>
        <begin position="20"/>
        <end position="242"/>
    </location>
</feature>
<feature type="signal peptide" evidence="3">
    <location>
        <begin position="1"/>
        <end position="19"/>
    </location>
</feature>
<dbReference type="RefSeq" id="WP_100357035.1">
    <property type="nucleotide sequence ID" value="NZ_PGOZ01000001.1"/>
</dbReference>
<proteinExistence type="predicted"/>
<feature type="chain" id="PRO_5014115059" evidence="3">
    <location>
        <begin position="20"/>
        <end position="302"/>
    </location>
</feature>
<accession>A0A2H9UQK8</accession>
<keyword evidence="1" id="KW-0479">Metal-binding</keyword>
<protein>
    <submittedName>
        <fullName evidence="5">Polysaccharide deacetylase</fullName>
    </submittedName>
</protein>
<evidence type="ECO:0000256" key="2">
    <source>
        <dbReference type="ARBA" id="ARBA00022801"/>
    </source>
</evidence>
<dbReference type="Gene3D" id="3.20.20.370">
    <property type="entry name" value="Glycoside hydrolase/deacetylase"/>
    <property type="match status" value="1"/>
</dbReference>
<dbReference type="Proteomes" id="UP000242351">
    <property type="component" value="Unassembled WGS sequence"/>
</dbReference>
<evidence type="ECO:0000313" key="5">
    <source>
        <dbReference type="EMBL" id="PJI33989.1"/>
    </source>
</evidence>
<dbReference type="PANTHER" id="PTHR10587:SF133">
    <property type="entry name" value="CHITIN DEACETYLASE 1-RELATED"/>
    <property type="match status" value="1"/>
</dbReference>
<dbReference type="InterPro" id="IPR050248">
    <property type="entry name" value="Polysacc_deacetylase_ArnD"/>
</dbReference>
<organism evidence="5 6">
    <name type="scientific">Acinetobacter pseudolwoffii</name>
    <dbReference type="NCBI Taxonomy" id="2053287"/>
    <lineage>
        <taxon>Bacteria</taxon>
        <taxon>Pseudomonadati</taxon>
        <taxon>Pseudomonadota</taxon>
        <taxon>Gammaproteobacteria</taxon>
        <taxon>Moraxellales</taxon>
        <taxon>Moraxellaceae</taxon>
        <taxon>Acinetobacter</taxon>
    </lineage>
</organism>
<dbReference type="Pfam" id="PF01522">
    <property type="entry name" value="Polysacc_deac_1"/>
    <property type="match status" value="1"/>
</dbReference>
<dbReference type="SUPFAM" id="SSF88713">
    <property type="entry name" value="Glycoside hydrolase/deacetylase"/>
    <property type="match status" value="1"/>
</dbReference>
<evidence type="ECO:0000256" key="1">
    <source>
        <dbReference type="ARBA" id="ARBA00022723"/>
    </source>
</evidence>
<dbReference type="GO" id="GO:0016810">
    <property type="term" value="F:hydrolase activity, acting on carbon-nitrogen (but not peptide) bonds"/>
    <property type="evidence" value="ECO:0007669"/>
    <property type="project" value="InterPro"/>
</dbReference>
<evidence type="ECO:0000259" key="4">
    <source>
        <dbReference type="PROSITE" id="PS51677"/>
    </source>
</evidence>
<keyword evidence="2" id="KW-0378">Hydrolase</keyword>
<dbReference type="PROSITE" id="PS51677">
    <property type="entry name" value="NODB"/>
    <property type="match status" value="1"/>
</dbReference>
<evidence type="ECO:0000313" key="6">
    <source>
        <dbReference type="Proteomes" id="UP000242351"/>
    </source>
</evidence>
<dbReference type="PANTHER" id="PTHR10587">
    <property type="entry name" value="GLYCOSYL TRANSFERASE-RELATED"/>
    <property type="match status" value="1"/>
</dbReference>
<dbReference type="InterPro" id="IPR011330">
    <property type="entry name" value="Glyco_hydro/deAcase_b/a-brl"/>
</dbReference>
<dbReference type="GO" id="GO:0005975">
    <property type="term" value="P:carbohydrate metabolic process"/>
    <property type="evidence" value="ECO:0007669"/>
    <property type="project" value="InterPro"/>
</dbReference>
<name>A0A2H9UQK8_9GAMM</name>
<dbReference type="AlphaFoldDB" id="A0A2H9UQK8"/>
<comment type="caution">
    <text evidence="5">The sequence shown here is derived from an EMBL/GenBank/DDBJ whole genome shotgun (WGS) entry which is preliminary data.</text>
</comment>
<evidence type="ECO:0000256" key="3">
    <source>
        <dbReference type="SAM" id="SignalP"/>
    </source>
</evidence>
<reference evidence="5 6" key="1">
    <citation type="submission" date="2017-11" db="EMBL/GenBank/DDBJ databases">
        <authorList>
            <person name="Han C.G."/>
        </authorList>
    </citation>
    <scope>NUCLEOTIDE SEQUENCE [LARGE SCALE GENOMIC DNA]</scope>
    <source>
        <strain evidence="5 6">ANC 5347</strain>
    </source>
</reference>
<dbReference type="InterPro" id="IPR002509">
    <property type="entry name" value="NODB_dom"/>
</dbReference>
<dbReference type="GO" id="GO:0016020">
    <property type="term" value="C:membrane"/>
    <property type="evidence" value="ECO:0007669"/>
    <property type="project" value="TreeGrafter"/>
</dbReference>
<dbReference type="CDD" id="cd10960">
    <property type="entry name" value="CE4_NodB_like_1"/>
    <property type="match status" value="1"/>
</dbReference>
<dbReference type="GO" id="GO:0046872">
    <property type="term" value="F:metal ion binding"/>
    <property type="evidence" value="ECO:0007669"/>
    <property type="project" value="UniProtKB-KW"/>
</dbReference>